<sequence length="116" mass="13469">MKSNMCRWCYKEIRDRDELVTASSWFRLRPYHYQCFEKLEQETRTIAGVWKPVNGVTGSVNIFAMLILAVVLLATDLLNGVGDIIGVIALYPLFLRLLSYVIYERPLPKFAPEKQR</sequence>
<name>A0A845DM25_9BACI</name>
<keyword evidence="1" id="KW-0812">Transmembrane</keyword>
<evidence type="ECO:0000313" key="2">
    <source>
        <dbReference type="EMBL" id="MYL18308.1"/>
    </source>
</evidence>
<proteinExistence type="predicted"/>
<feature type="transmembrane region" description="Helical" evidence="1">
    <location>
        <begin position="60"/>
        <end position="78"/>
    </location>
</feature>
<dbReference type="AlphaFoldDB" id="A0A845DM25"/>
<comment type="caution">
    <text evidence="2">The sequence shown here is derived from an EMBL/GenBank/DDBJ whole genome shotgun (WGS) entry which is preliminary data.</text>
</comment>
<gene>
    <name evidence="2" type="ORF">GLW04_00310</name>
</gene>
<evidence type="ECO:0000313" key="3">
    <source>
        <dbReference type="Proteomes" id="UP000460949"/>
    </source>
</evidence>
<dbReference type="Proteomes" id="UP000460949">
    <property type="component" value="Unassembled WGS sequence"/>
</dbReference>
<reference evidence="2 3" key="1">
    <citation type="submission" date="2019-11" db="EMBL/GenBank/DDBJ databases">
        <title>Genome sequences of 17 halophilic strains isolated from different environments.</title>
        <authorList>
            <person name="Furrow R.E."/>
        </authorList>
    </citation>
    <scope>NUCLEOTIDE SEQUENCE [LARGE SCALE GENOMIC DNA]</scope>
    <source>
        <strain evidence="2 3">22511_23_Filter</strain>
    </source>
</reference>
<organism evidence="2 3">
    <name type="scientific">Halobacillus litoralis</name>
    <dbReference type="NCBI Taxonomy" id="45668"/>
    <lineage>
        <taxon>Bacteria</taxon>
        <taxon>Bacillati</taxon>
        <taxon>Bacillota</taxon>
        <taxon>Bacilli</taxon>
        <taxon>Bacillales</taxon>
        <taxon>Bacillaceae</taxon>
        <taxon>Halobacillus</taxon>
    </lineage>
</organism>
<accession>A0A845DM25</accession>
<dbReference type="EMBL" id="WMET01000001">
    <property type="protein sequence ID" value="MYL18308.1"/>
    <property type="molecule type" value="Genomic_DNA"/>
</dbReference>
<protein>
    <recommendedName>
        <fullName evidence="4">Permease</fullName>
    </recommendedName>
</protein>
<evidence type="ECO:0008006" key="4">
    <source>
        <dbReference type="Google" id="ProtNLM"/>
    </source>
</evidence>
<feature type="transmembrane region" description="Helical" evidence="1">
    <location>
        <begin position="84"/>
        <end position="103"/>
    </location>
</feature>
<keyword evidence="1" id="KW-1133">Transmembrane helix</keyword>
<keyword evidence="1" id="KW-0472">Membrane</keyword>
<evidence type="ECO:0000256" key="1">
    <source>
        <dbReference type="SAM" id="Phobius"/>
    </source>
</evidence>
<dbReference type="RefSeq" id="WP_160834788.1">
    <property type="nucleotide sequence ID" value="NZ_WMET01000001.1"/>
</dbReference>